<dbReference type="Gene3D" id="3.20.20.60">
    <property type="entry name" value="Phosphoenolpyruvate-binding domains"/>
    <property type="match status" value="1"/>
</dbReference>
<dbReference type="CDD" id="cd00377">
    <property type="entry name" value="ICL_PEPM"/>
    <property type="match status" value="1"/>
</dbReference>
<protein>
    <submittedName>
        <fullName evidence="1">Probable carboxyvinyl-carboxyphosphonate phosphorylmutase</fullName>
        <ecNumber evidence="1">2.7.8.23</ecNumber>
    </submittedName>
</protein>
<dbReference type="SUPFAM" id="SSF51621">
    <property type="entry name" value="Phosphoenolpyruvate/pyruvate domain"/>
    <property type="match status" value="1"/>
</dbReference>
<dbReference type="EMBL" id="UOFA01000354">
    <property type="protein sequence ID" value="VAW47602.1"/>
    <property type="molecule type" value="Genomic_DNA"/>
</dbReference>
<dbReference type="PANTHER" id="PTHR42905:SF16">
    <property type="entry name" value="CARBOXYPHOSPHONOENOLPYRUVATE PHOSPHONOMUTASE-LIKE PROTEIN (AFU_ORTHOLOGUE AFUA_5G07230)"/>
    <property type="match status" value="1"/>
</dbReference>
<proteinExistence type="predicted"/>
<organism evidence="1">
    <name type="scientific">hydrothermal vent metagenome</name>
    <dbReference type="NCBI Taxonomy" id="652676"/>
    <lineage>
        <taxon>unclassified sequences</taxon>
        <taxon>metagenomes</taxon>
        <taxon>ecological metagenomes</taxon>
    </lineage>
</organism>
<dbReference type="InterPro" id="IPR039556">
    <property type="entry name" value="ICL/PEPM"/>
</dbReference>
<dbReference type="PANTHER" id="PTHR42905">
    <property type="entry name" value="PHOSPHOENOLPYRUVATE CARBOXYLASE"/>
    <property type="match status" value="1"/>
</dbReference>
<dbReference type="InterPro" id="IPR040442">
    <property type="entry name" value="Pyrv_kinase-like_dom_sf"/>
</dbReference>
<dbReference type="EC" id="2.7.8.23" evidence="1"/>
<reference evidence="1" key="1">
    <citation type="submission" date="2018-06" db="EMBL/GenBank/DDBJ databases">
        <authorList>
            <person name="Zhirakovskaya E."/>
        </authorList>
    </citation>
    <scope>NUCLEOTIDE SEQUENCE</scope>
</reference>
<gene>
    <name evidence="1" type="ORF">MNBD_GAMMA02-1203</name>
</gene>
<dbReference type="GO" id="GO:0008807">
    <property type="term" value="F:carboxyvinyl-carboxyphosphonate phosphorylmutase activity"/>
    <property type="evidence" value="ECO:0007669"/>
    <property type="project" value="UniProtKB-EC"/>
</dbReference>
<accession>A0A3B0W8R5</accession>
<sequence length="260" mass="28079">MPKNLFNSFKNLHTNHQVLVLNNIWDAASAAIVENEGALALATSSASVAWSNGYADGSQLPVPLLLRSIKKILRVINLPLSVDIEDGYSQSPQKVAQLVADLVELGVAGINIEDGSHSASLLIEKIQAIKQHLGETSIFINARTDVYLQALVHEDLRLNETIKRAKQYLAGGADGIFVPGMINTNDISQVAQSIQAPLNIMVSSEQDCFAEFVDAGASRISLGPNTFITAYASLLKINQYDSKAKIETGLTYEALNGLFK</sequence>
<evidence type="ECO:0000313" key="1">
    <source>
        <dbReference type="EMBL" id="VAW47602.1"/>
    </source>
</evidence>
<dbReference type="InterPro" id="IPR015813">
    <property type="entry name" value="Pyrv/PenolPyrv_kinase-like_dom"/>
</dbReference>
<keyword evidence="1" id="KW-0808">Transferase</keyword>
<name>A0A3B0W8R5_9ZZZZ</name>
<dbReference type="Pfam" id="PF13714">
    <property type="entry name" value="PEP_mutase"/>
    <property type="match status" value="1"/>
</dbReference>
<dbReference type="AlphaFoldDB" id="A0A3B0W8R5"/>